<evidence type="ECO:0000259" key="2">
    <source>
        <dbReference type="Pfam" id="PF03807"/>
    </source>
</evidence>
<dbReference type="EMBL" id="RAWE01000178">
    <property type="protein sequence ID" value="RKG97355.1"/>
    <property type="molecule type" value="Genomic_DNA"/>
</dbReference>
<comment type="caution">
    <text evidence="3">The sequence shown here is derived from an EMBL/GenBank/DDBJ whole genome shotgun (WGS) entry which is preliminary data.</text>
</comment>
<accession>A0A3A8JQ64</accession>
<dbReference type="Gene3D" id="3.40.50.720">
    <property type="entry name" value="NAD(P)-binding Rossmann-like Domain"/>
    <property type="match status" value="1"/>
</dbReference>
<evidence type="ECO:0000313" key="3">
    <source>
        <dbReference type="EMBL" id="RKG97355.1"/>
    </source>
</evidence>
<dbReference type="Pfam" id="PF03807">
    <property type="entry name" value="F420_oxidored"/>
    <property type="match status" value="1"/>
</dbReference>
<keyword evidence="1" id="KW-0560">Oxidoreductase</keyword>
<dbReference type="Proteomes" id="UP000268313">
    <property type="component" value="Unassembled WGS sequence"/>
</dbReference>
<dbReference type="InterPro" id="IPR036291">
    <property type="entry name" value="NAD(P)-bd_dom_sf"/>
</dbReference>
<keyword evidence="4" id="KW-1185">Reference proteome</keyword>
<dbReference type="InterPro" id="IPR028939">
    <property type="entry name" value="P5C_Rdtase_cat_N"/>
</dbReference>
<dbReference type="SUPFAM" id="SSF51735">
    <property type="entry name" value="NAD(P)-binding Rossmann-fold domains"/>
    <property type="match status" value="1"/>
</dbReference>
<evidence type="ECO:0000313" key="4">
    <source>
        <dbReference type="Proteomes" id="UP000268313"/>
    </source>
</evidence>
<evidence type="ECO:0000256" key="1">
    <source>
        <dbReference type="ARBA" id="ARBA00023002"/>
    </source>
</evidence>
<protein>
    <recommendedName>
        <fullName evidence="2">Pyrroline-5-carboxylate reductase catalytic N-terminal domain-containing protein</fullName>
    </recommendedName>
</protein>
<gene>
    <name evidence="3" type="ORF">D7X32_32895</name>
</gene>
<dbReference type="InterPro" id="IPR051267">
    <property type="entry name" value="STEAP_metalloreductase"/>
</dbReference>
<sequence>MATKIGIIGKGNVGDALQRGLARAGHEVRAVGKDPAAVRQTAAWAEVVFLAVPFGALDDTLRALGDAVNGKVVVDVTNALTADMQLALGFTTSGAEELQKKAGQARVVKAFNTVFAQHMDQGKVKGEKLSLLVASDDAAGKERVLGLGRDLGFDSVDAGPLRNARWLESLGYLNILLGYVQKLGPDIGFRLVR</sequence>
<dbReference type="OrthoDB" id="5524287at2"/>
<dbReference type="GO" id="GO:0016491">
    <property type="term" value="F:oxidoreductase activity"/>
    <property type="evidence" value="ECO:0007669"/>
    <property type="project" value="UniProtKB-KW"/>
</dbReference>
<name>A0A3A8JQ64_9BACT</name>
<organism evidence="3 4">
    <name type="scientific">Corallococcus carmarthensis</name>
    <dbReference type="NCBI Taxonomy" id="2316728"/>
    <lineage>
        <taxon>Bacteria</taxon>
        <taxon>Pseudomonadati</taxon>
        <taxon>Myxococcota</taxon>
        <taxon>Myxococcia</taxon>
        <taxon>Myxococcales</taxon>
        <taxon>Cystobacterineae</taxon>
        <taxon>Myxococcaceae</taxon>
        <taxon>Corallococcus</taxon>
    </lineage>
</organism>
<feature type="domain" description="Pyrroline-5-carboxylate reductase catalytic N-terminal" evidence="2">
    <location>
        <begin position="4"/>
        <end position="78"/>
    </location>
</feature>
<dbReference type="RefSeq" id="WP_120606528.1">
    <property type="nucleotide sequence ID" value="NZ_RAWE01000178.1"/>
</dbReference>
<dbReference type="PANTHER" id="PTHR14239">
    <property type="entry name" value="DUDULIN-RELATED"/>
    <property type="match status" value="1"/>
</dbReference>
<reference evidence="4" key="1">
    <citation type="submission" date="2018-09" db="EMBL/GenBank/DDBJ databases">
        <authorList>
            <person name="Livingstone P.G."/>
            <person name="Whitworth D.E."/>
        </authorList>
    </citation>
    <scope>NUCLEOTIDE SEQUENCE [LARGE SCALE GENOMIC DNA]</scope>
    <source>
        <strain evidence="4">CA043D</strain>
    </source>
</reference>
<dbReference type="PANTHER" id="PTHR14239:SF10">
    <property type="entry name" value="REDUCTASE"/>
    <property type="match status" value="1"/>
</dbReference>
<proteinExistence type="predicted"/>
<dbReference type="AlphaFoldDB" id="A0A3A8JQ64"/>